<evidence type="ECO:0000313" key="2">
    <source>
        <dbReference type="Proteomes" id="UP001172102"/>
    </source>
</evidence>
<dbReference type="Proteomes" id="UP001172102">
    <property type="component" value="Unassembled WGS sequence"/>
</dbReference>
<protein>
    <submittedName>
        <fullName evidence="1">Uncharacterized protein</fullName>
    </submittedName>
</protein>
<keyword evidence="2" id="KW-1185">Reference proteome</keyword>
<evidence type="ECO:0000313" key="1">
    <source>
        <dbReference type="EMBL" id="KAK0729693.1"/>
    </source>
</evidence>
<dbReference type="EMBL" id="JAUKUA010000001">
    <property type="protein sequence ID" value="KAK0729693.1"/>
    <property type="molecule type" value="Genomic_DNA"/>
</dbReference>
<dbReference type="AlphaFoldDB" id="A0AA40EBV9"/>
<sequence>MTVVTHAAPRAGVLAPDASSLVSSRLGWRQDALRRAQTCTSPLIHVSIYLYACTLSIWGRIAVDALSQVKHQEEGLPRDWHWRGSRLMSESLGEGHIKDQAPTCPHNRCKPVAIIAMQL</sequence>
<comment type="caution">
    <text evidence="1">The sequence shown here is derived from an EMBL/GenBank/DDBJ whole genome shotgun (WGS) entry which is preliminary data.</text>
</comment>
<gene>
    <name evidence="1" type="ORF">B0H67DRAFT_5476</name>
</gene>
<reference evidence="1" key="1">
    <citation type="submission" date="2023-06" db="EMBL/GenBank/DDBJ databases">
        <title>Genome-scale phylogeny and comparative genomics of the fungal order Sordariales.</title>
        <authorList>
            <consortium name="Lawrence Berkeley National Laboratory"/>
            <person name="Hensen N."/>
            <person name="Bonometti L."/>
            <person name="Westerberg I."/>
            <person name="Brannstrom I.O."/>
            <person name="Guillou S."/>
            <person name="Cros-Aarteil S."/>
            <person name="Calhoun S."/>
            <person name="Haridas S."/>
            <person name="Kuo A."/>
            <person name="Mondo S."/>
            <person name="Pangilinan J."/>
            <person name="Riley R."/>
            <person name="Labutti K."/>
            <person name="Andreopoulos B."/>
            <person name="Lipzen A."/>
            <person name="Chen C."/>
            <person name="Yanf M."/>
            <person name="Daum C."/>
            <person name="Ng V."/>
            <person name="Clum A."/>
            <person name="Steindorff A."/>
            <person name="Ohm R."/>
            <person name="Martin F."/>
            <person name="Silar P."/>
            <person name="Natvig D."/>
            <person name="Lalanne C."/>
            <person name="Gautier V."/>
            <person name="Ament-Velasquez S.L."/>
            <person name="Kruys A."/>
            <person name="Hutchinson M.I."/>
            <person name="Powell A.J."/>
            <person name="Barry K."/>
            <person name="Miller A.N."/>
            <person name="Grigoriev I.V."/>
            <person name="Debuchy R."/>
            <person name="Gladieux P."/>
            <person name="Thoren M.H."/>
            <person name="Johannesson H."/>
        </authorList>
    </citation>
    <scope>NUCLEOTIDE SEQUENCE</scope>
    <source>
        <strain evidence="1">SMH4607-1</strain>
    </source>
</reference>
<organism evidence="1 2">
    <name type="scientific">Lasiosphaeris hirsuta</name>
    <dbReference type="NCBI Taxonomy" id="260670"/>
    <lineage>
        <taxon>Eukaryota</taxon>
        <taxon>Fungi</taxon>
        <taxon>Dikarya</taxon>
        <taxon>Ascomycota</taxon>
        <taxon>Pezizomycotina</taxon>
        <taxon>Sordariomycetes</taxon>
        <taxon>Sordariomycetidae</taxon>
        <taxon>Sordariales</taxon>
        <taxon>Lasiosphaeriaceae</taxon>
        <taxon>Lasiosphaeris</taxon>
    </lineage>
</organism>
<proteinExistence type="predicted"/>
<accession>A0AA40EBV9</accession>
<name>A0AA40EBV9_9PEZI</name>